<sequence length="89" mass="9734">MARRLAELPRWTWDEMEAALLRLSPTSRTDTVLEALLLEAQARQSELSPEDLLHELLCLGWLMAQAGVGATVPRQTASFASSSSPPSLS</sequence>
<proteinExistence type="predicted"/>
<evidence type="ECO:0000313" key="1">
    <source>
        <dbReference type="EMBL" id="MEQ7154401.1"/>
    </source>
</evidence>
<dbReference type="RefSeq" id="WP_349683573.1">
    <property type="nucleotide sequence ID" value="NZ_JBEGDD010000003.1"/>
</dbReference>
<gene>
    <name evidence="1" type="ORF">ABN401_04165</name>
</gene>
<keyword evidence="2" id="KW-1185">Reference proteome</keyword>
<name>A0ABV1NKN2_9CAUL</name>
<protein>
    <submittedName>
        <fullName evidence="1">Uncharacterized protein</fullName>
    </submittedName>
</protein>
<dbReference type="EMBL" id="JBEGDD010000003">
    <property type="protein sequence ID" value="MEQ7154401.1"/>
    <property type="molecule type" value="Genomic_DNA"/>
</dbReference>
<dbReference type="Proteomes" id="UP001445732">
    <property type="component" value="Unassembled WGS sequence"/>
</dbReference>
<evidence type="ECO:0000313" key="2">
    <source>
        <dbReference type="Proteomes" id="UP001445732"/>
    </source>
</evidence>
<comment type="caution">
    <text evidence="1">The sequence shown here is derived from an EMBL/GenBank/DDBJ whole genome shotgun (WGS) entry which is preliminary data.</text>
</comment>
<organism evidence="1 2">
    <name type="scientific">Brevundimonas aurifodinae</name>
    <dbReference type="NCBI Taxonomy" id="1508312"/>
    <lineage>
        <taxon>Bacteria</taxon>
        <taxon>Pseudomonadati</taxon>
        <taxon>Pseudomonadota</taxon>
        <taxon>Alphaproteobacteria</taxon>
        <taxon>Caulobacterales</taxon>
        <taxon>Caulobacteraceae</taxon>
        <taxon>Brevundimonas</taxon>
    </lineage>
</organism>
<reference evidence="1 2" key="1">
    <citation type="submission" date="2024-06" db="EMBL/GenBank/DDBJ databases">
        <title>Brevundimonas sp. C11.</title>
        <authorList>
            <person name="Maltman C."/>
        </authorList>
    </citation>
    <scope>NUCLEOTIDE SEQUENCE [LARGE SCALE GENOMIC DNA]</scope>
    <source>
        <strain evidence="1 2">C11</strain>
    </source>
</reference>
<accession>A0ABV1NKN2</accession>